<dbReference type="AlphaFoldDB" id="A0A067RK25"/>
<gene>
    <name evidence="3" type="ORF">L798_04790</name>
</gene>
<proteinExistence type="predicted"/>
<name>A0A067RK25_ZOONE</name>
<evidence type="ECO:0000256" key="1">
    <source>
        <dbReference type="ARBA" id="ARBA00022441"/>
    </source>
</evidence>
<dbReference type="STRING" id="136037.A0A067RK25"/>
<dbReference type="InterPro" id="IPR006652">
    <property type="entry name" value="Kelch_1"/>
</dbReference>
<accession>A0A067RK25</accession>
<evidence type="ECO:0000256" key="2">
    <source>
        <dbReference type="SAM" id="MobiDB-lite"/>
    </source>
</evidence>
<keyword evidence="1" id="KW-0880">Kelch repeat</keyword>
<evidence type="ECO:0000313" key="3">
    <source>
        <dbReference type="EMBL" id="KDR20965.1"/>
    </source>
</evidence>
<keyword evidence="4" id="KW-1185">Reference proteome</keyword>
<dbReference type="Proteomes" id="UP000027135">
    <property type="component" value="Unassembled WGS sequence"/>
</dbReference>
<dbReference type="InParanoid" id="A0A067RK25"/>
<evidence type="ECO:0000313" key="4">
    <source>
        <dbReference type="Proteomes" id="UP000027135"/>
    </source>
</evidence>
<protein>
    <submittedName>
        <fullName evidence="3">Kelch-like protein 10</fullName>
    </submittedName>
</protein>
<dbReference type="Pfam" id="PF01344">
    <property type="entry name" value="Kelch_1"/>
    <property type="match status" value="1"/>
</dbReference>
<sequence>MESNQSFQVGMRTEVSVALKQLRGRNRLYDDSEMMTKEDKQFVTPRIAYPRIPQDILFAIGGFRGGKPSDVIEAYDARAERWSVSTAWQFVPYISGKVSGFLKRIRAESACGIVARMKGDIVTLVPDTTTDSGPLSGCCDPSVRARVPRRPLQSLREGRTATPRACQRPRRRQLSQENLGPGWNHVVRGGRVVKAKAAKNPASTPSGAIARTERQAVPKDGNAKPARPVVPVGYPAAPAPKKTVPAPPKGQSPLQGISDLLENLPTQACDETGEPWFSLCTPAGSDVTDTPISSSFINQESVFLLAKKVQKGSTVSKNFETRNLVFPTSSIFWKFRLCVTPGIKLRGEDLRYE</sequence>
<reference evidence="3 4" key="1">
    <citation type="journal article" date="2014" name="Nat. Commun.">
        <title>Molecular traces of alternative social organization in a termite genome.</title>
        <authorList>
            <person name="Terrapon N."/>
            <person name="Li C."/>
            <person name="Robertson H.M."/>
            <person name="Ji L."/>
            <person name="Meng X."/>
            <person name="Booth W."/>
            <person name="Chen Z."/>
            <person name="Childers C.P."/>
            <person name="Glastad K.M."/>
            <person name="Gokhale K."/>
            <person name="Gowin J."/>
            <person name="Gronenberg W."/>
            <person name="Hermansen R.A."/>
            <person name="Hu H."/>
            <person name="Hunt B.G."/>
            <person name="Huylmans A.K."/>
            <person name="Khalil S.M."/>
            <person name="Mitchell R.D."/>
            <person name="Munoz-Torres M.C."/>
            <person name="Mustard J.A."/>
            <person name="Pan H."/>
            <person name="Reese J.T."/>
            <person name="Scharf M.E."/>
            <person name="Sun F."/>
            <person name="Vogel H."/>
            <person name="Xiao J."/>
            <person name="Yang W."/>
            <person name="Yang Z."/>
            <person name="Yang Z."/>
            <person name="Zhou J."/>
            <person name="Zhu J."/>
            <person name="Brent C.S."/>
            <person name="Elsik C.G."/>
            <person name="Goodisman M.A."/>
            <person name="Liberles D.A."/>
            <person name="Roe R.M."/>
            <person name="Vargo E.L."/>
            <person name="Vilcinskas A."/>
            <person name="Wang J."/>
            <person name="Bornberg-Bauer E."/>
            <person name="Korb J."/>
            <person name="Zhang G."/>
            <person name="Liebig J."/>
        </authorList>
    </citation>
    <scope>NUCLEOTIDE SEQUENCE [LARGE SCALE GENOMIC DNA]</scope>
    <source>
        <tissue evidence="3">Whole organism</tissue>
    </source>
</reference>
<organism evidence="3 4">
    <name type="scientific">Zootermopsis nevadensis</name>
    <name type="common">Dampwood termite</name>
    <dbReference type="NCBI Taxonomy" id="136037"/>
    <lineage>
        <taxon>Eukaryota</taxon>
        <taxon>Metazoa</taxon>
        <taxon>Ecdysozoa</taxon>
        <taxon>Arthropoda</taxon>
        <taxon>Hexapoda</taxon>
        <taxon>Insecta</taxon>
        <taxon>Pterygota</taxon>
        <taxon>Neoptera</taxon>
        <taxon>Polyneoptera</taxon>
        <taxon>Dictyoptera</taxon>
        <taxon>Blattodea</taxon>
        <taxon>Blattoidea</taxon>
        <taxon>Termitoidae</taxon>
        <taxon>Termopsidae</taxon>
        <taxon>Zootermopsis</taxon>
    </lineage>
</organism>
<feature type="region of interest" description="Disordered" evidence="2">
    <location>
        <begin position="155"/>
        <end position="229"/>
    </location>
</feature>
<dbReference type="EMBL" id="KK852576">
    <property type="protein sequence ID" value="KDR20965.1"/>
    <property type="molecule type" value="Genomic_DNA"/>
</dbReference>